<sequence length="324" mass="36453">MRSFLGLVVLGCFMVIQVSSHGRLIEPPSRASMWRYGFDTPHDYNDHEAYCGGFTRQWQRNKGKCGICGDPWDSEKPRAHEIGGTYGKNVIVRKYKTGDVIPVRVELTANHYGYFEFRICRLTVRNEDATQECLDENLLNQENGTARYYPGPGNRIFESFYKLPKTVTCAQCVFQWRYIAGNNWGDCGNGTGAVGCGPQEEFRGCADITIGDNIAPLPTRAPTPSKRPTPTKARPTDTSTYTPEASNYWFLGFIISGTCLLVVLAIFSLLYAYYYHAGRAKQWLMVRRLVSESGNSSLVSQPPVAPPRHKRQSSMNNLHLQLPD</sequence>
<evidence type="ECO:0000313" key="6">
    <source>
        <dbReference type="RefSeq" id="XP_011296924.1"/>
    </source>
</evidence>
<feature type="region of interest" description="Disordered" evidence="1">
    <location>
        <begin position="214"/>
        <end position="240"/>
    </location>
</feature>
<dbReference type="Proteomes" id="UP000694866">
    <property type="component" value="Unplaced"/>
</dbReference>
<name>A0A9R1TU33_9HYME</name>
<evidence type="ECO:0000256" key="2">
    <source>
        <dbReference type="SAM" id="Phobius"/>
    </source>
</evidence>
<feature type="compositionally biased region" description="Polar residues" evidence="1">
    <location>
        <begin position="313"/>
        <end position="324"/>
    </location>
</feature>
<dbReference type="OrthoDB" id="64893at2759"/>
<feature type="region of interest" description="Disordered" evidence="1">
    <location>
        <begin position="295"/>
        <end position="324"/>
    </location>
</feature>
<organism evidence="5 6">
    <name type="scientific">Fopius arisanus</name>
    <dbReference type="NCBI Taxonomy" id="64838"/>
    <lineage>
        <taxon>Eukaryota</taxon>
        <taxon>Metazoa</taxon>
        <taxon>Ecdysozoa</taxon>
        <taxon>Arthropoda</taxon>
        <taxon>Hexapoda</taxon>
        <taxon>Insecta</taxon>
        <taxon>Pterygota</taxon>
        <taxon>Neoptera</taxon>
        <taxon>Endopterygota</taxon>
        <taxon>Hymenoptera</taxon>
        <taxon>Apocrita</taxon>
        <taxon>Ichneumonoidea</taxon>
        <taxon>Braconidae</taxon>
        <taxon>Opiinae</taxon>
        <taxon>Fopius</taxon>
    </lineage>
</organism>
<keyword evidence="3" id="KW-0732">Signal</keyword>
<feature type="domain" description="Chitin-binding type-4" evidence="4">
    <location>
        <begin position="21"/>
        <end position="208"/>
    </location>
</feature>
<proteinExistence type="predicted"/>
<evidence type="ECO:0000256" key="1">
    <source>
        <dbReference type="SAM" id="MobiDB-lite"/>
    </source>
</evidence>
<evidence type="ECO:0000313" key="5">
    <source>
        <dbReference type="Proteomes" id="UP000694866"/>
    </source>
</evidence>
<dbReference type="InterPro" id="IPR004302">
    <property type="entry name" value="Cellulose/chitin-bd_N"/>
</dbReference>
<feature type="chain" id="PRO_5040263340" description="Chitin-binding type-4 domain-containing protein" evidence="3">
    <location>
        <begin position="21"/>
        <end position="324"/>
    </location>
</feature>
<evidence type="ECO:0000259" key="4">
    <source>
        <dbReference type="Pfam" id="PF03067"/>
    </source>
</evidence>
<feature type="transmembrane region" description="Helical" evidence="2">
    <location>
        <begin position="248"/>
        <end position="275"/>
    </location>
</feature>
<dbReference type="RefSeq" id="XP_011296924.1">
    <property type="nucleotide sequence ID" value="XM_011298622.1"/>
</dbReference>
<evidence type="ECO:0000256" key="3">
    <source>
        <dbReference type="SAM" id="SignalP"/>
    </source>
</evidence>
<keyword evidence="2" id="KW-1133">Transmembrane helix</keyword>
<protein>
    <recommendedName>
        <fullName evidence="4">Chitin-binding type-4 domain-containing protein</fullName>
    </recommendedName>
</protein>
<accession>A0A9R1TU33</accession>
<keyword evidence="2" id="KW-0812">Transmembrane</keyword>
<reference evidence="6" key="1">
    <citation type="submission" date="2025-08" db="UniProtKB">
        <authorList>
            <consortium name="RefSeq"/>
        </authorList>
    </citation>
    <scope>IDENTIFICATION</scope>
    <source>
        <strain evidence="6">USDA-PBARC FA_bdor</strain>
        <tissue evidence="6">Whole organism</tissue>
    </source>
</reference>
<dbReference type="GeneID" id="105262820"/>
<keyword evidence="2" id="KW-0472">Membrane</keyword>
<gene>
    <name evidence="6" type="primary">LOC105262820</name>
</gene>
<feature type="signal peptide" evidence="3">
    <location>
        <begin position="1"/>
        <end position="20"/>
    </location>
</feature>
<keyword evidence="5" id="KW-1185">Reference proteome</keyword>
<dbReference type="KEGG" id="fas:105262820"/>
<dbReference type="AlphaFoldDB" id="A0A9R1TU33"/>
<dbReference type="Pfam" id="PF03067">
    <property type="entry name" value="LPMO_10"/>
    <property type="match status" value="1"/>
</dbReference>